<evidence type="ECO:0000256" key="2">
    <source>
        <dbReference type="SAM" id="SignalP"/>
    </source>
</evidence>
<dbReference type="Proteomes" id="UP000735302">
    <property type="component" value="Unassembled WGS sequence"/>
</dbReference>
<feature type="chain" id="PRO_5043977304" evidence="2">
    <location>
        <begin position="28"/>
        <end position="123"/>
    </location>
</feature>
<evidence type="ECO:0000313" key="4">
    <source>
        <dbReference type="Proteomes" id="UP000735302"/>
    </source>
</evidence>
<comment type="caution">
    <text evidence="3">The sequence shown here is derived from an EMBL/GenBank/DDBJ whole genome shotgun (WGS) entry which is preliminary data.</text>
</comment>
<gene>
    <name evidence="3" type="ORF">PoB_000776600</name>
</gene>
<organism evidence="3 4">
    <name type="scientific">Plakobranchus ocellatus</name>
    <dbReference type="NCBI Taxonomy" id="259542"/>
    <lineage>
        <taxon>Eukaryota</taxon>
        <taxon>Metazoa</taxon>
        <taxon>Spiralia</taxon>
        <taxon>Lophotrochozoa</taxon>
        <taxon>Mollusca</taxon>
        <taxon>Gastropoda</taxon>
        <taxon>Heterobranchia</taxon>
        <taxon>Euthyneura</taxon>
        <taxon>Panpulmonata</taxon>
        <taxon>Sacoglossa</taxon>
        <taxon>Placobranchoidea</taxon>
        <taxon>Plakobranchidae</taxon>
        <taxon>Plakobranchus</taxon>
    </lineage>
</organism>
<keyword evidence="2" id="KW-0732">Signal</keyword>
<evidence type="ECO:0000256" key="1">
    <source>
        <dbReference type="SAM" id="MobiDB-lite"/>
    </source>
</evidence>
<protein>
    <submittedName>
        <fullName evidence="3">Uncharacterized protein</fullName>
    </submittedName>
</protein>
<dbReference type="EMBL" id="BLXT01000921">
    <property type="protein sequence ID" value="GFN81260.1"/>
    <property type="molecule type" value="Genomic_DNA"/>
</dbReference>
<feature type="signal peptide" evidence="2">
    <location>
        <begin position="1"/>
        <end position="27"/>
    </location>
</feature>
<keyword evidence="4" id="KW-1185">Reference proteome</keyword>
<sequence length="123" mass="13925">MSSTVAMTVQSLFFFGAILIFVVHTEALPARPLSEDLDPEASSTDMVLLTLCWDGQTLNPRCQTRRTLLRQLLLNLLFQSKPAARDYGATDEELEEDVPEVKPLRMSSKGKRRDNKSGFYSDW</sequence>
<proteinExistence type="predicted"/>
<feature type="compositionally biased region" description="Acidic residues" evidence="1">
    <location>
        <begin position="89"/>
        <end position="98"/>
    </location>
</feature>
<name>A0AAV3Y209_9GAST</name>
<dbReference type="AlphaFoldDB" id="A0AAV3Y209"/>
<accession>A0AAV3Y209</accession>
<evidence type="ECO:0000313" key="3">
    <source>
        <dbReference type="EMBL" id="GFN81260.1"/>
    </source>
</evidence>
<feature type="region of interest" description="Disordered" evidence="1">
    <location>
        <begin position="86"/>
        <end position="123"/>
    </location>
</feature>
<reference evidence="3 4" key="1">
    <citation type="journal article" date="2021" name="Elife">
        <title>Chloroplast acquisition without the gene transfer in kleptoplastic sea slugs, Plakobranchus ocellatus.</title>
        <authorList>
            <person name="Maeda T."/>
            <person name="Takahashi S."/>
            <person name="Yoshida T."/>
            <person name="Shimamura S."/>
            <person name="Takaki Y."/>
            <person name="Nagai Y."/>
            <person name="Toyoda A."/>
            <person name="Suzuki Y."/>
            <person name="Arimoto A."/>
            <person name="Ishii H."/>
            <person name="Satoh N."/>
            <person name="Nishiyama T."/>
            <person name="Hasebe M."/>
            <person name="Maruyama T."/>
            <person name="Minagawa J."/>
            <person name="Obokata J."/>
            <person name="Shigenobu S."/>
        </authorList>
    </citation>
    <scope>NUCLEOTIDE SEQUENCE [LARGE SCALE GENOMIC DNA]</scope>
</reference>